<name>A0A830GW85_9CREN</name>
<proteinExistence type="predicted"/>
<gene>
    <name evidence="1" type="ORF">GCM10007981_13940</name>
</gene>
<comment type="caution">
    <text evidence="1">The sequence shown here is derived from an EMBL/GenBank/DDBJ whole genome shotgun (WGS) entry which is preliminary data.</text>
</comment>
<accession>A0A830GW85</accession>
<evidence type="ECO:0000313" key="2">
    <source>
        <dbReference type="Proteomes" id="UP000610960"/>
    </source>
</evidence>
<keyword evidence="2" id="KW-1185">Reference proteome</keyword>
<protein>
    <submittedName>
        <fullName evidence="1">Uncharacterized protein</fullName>
    </submittedName>
</protein>
<sequence length="66" mass="6798">MKSPPSPFNAGWLTASANDIATAASNALPPLSSTDNPIKEGKGCSLAMAPLRDTNAGFMLISNYSN</sequence>
<dbReference type="AlphaFoldDB" id="A0A830GW85"/>
<organism evidence="1 2">
    <name type="scientific">Thermocladium modestius</name>
    <dbReference type="NCBI Taxonomy" id="62609"/>
    <lineage>
        <taxon>Archaea</taxon>
        <taxon>Thermoproteota</taxon>
        <taxon>Thermoprotei</taxon>
        <taxon>Thermoproteales</taxon>
        <taxon>Thermoproteaceae</taxon>
        <taxon>Thermocladium</taxon>
    </lineage>
</organism>
<reference evidence="1" key="2">
    <citation type="submission" date="2020-09" db="EMBL/GenBank/DDBJ databases">
        <authorList>
            <person name="Sun Q."/>
            <person name="Ohkuma M."/>
        </authorList>
    </citation>
    <scope>NUCLEOTIDE SEQUENCE</scope>
    <source>
        <strain evidence="1">JCM 10088</strain>
    </source>
</reference>
<dbReference type="Proteomes" id="UP000610960">
    <property type="component" value="Unassembled WGS sequence"/>
</dbReference>
<dbReference type="EMBL" id="BMNL01000003">
    <property type="protein sequence ID" value="GGP21574.1"/>
    <property type="molecule type" value="Genomic_DNA"/>
</dbReference>
<reference evidence="1" key="1">
    <citation type="journal article" date="2014" name="Int. J. Syst. Evol. Microbiol.">
        <title>Complete genome sequence of Corynebacterium casei LMG S-19264T (=DSM 44701T), isolated from a smear-ripened cheese.</title>
        <authorList>
            <consortium name="US DOE Joint Genome Institute (JGI-PGF)"/>
            <person name="Walter F."/>
            <person name="Albersmeier A."/>
            <person name="Kalinowski J."/>
            <person name="Ruckert C."/>
        </authorList>
    </citation>
    <scope>NUCLEOTIDE SEQUENCE</scope>
    <source>
        <strain evidence="1">JCM 10088</strain>
    </source>
</reference>
<evidence type="ECO:0000313" key="1">
    <source>
        <dbReference type="EMBL" id="GGP21574.1"/>
    </source>
</evidence>